<organism evidence="1 2">
    <name type="scientific">Micromonospora sonneratiae</name>
    <dbReference type="NCBI Taxonomy" id="1184706"/>
    <lineage>
        <taxon>Bacteria</taxon>
        <taxon>Bacillati</taxon>
        <taxon>Actinomycetota</taxon>
        <taxon>Actinomycetes</taxon>
        <taxon>Micromonosporales</taxon>
        <taxon>Micromonosporaceae</taxon>
        <taxon>Micromonospora</taxon>
    </lineage>
</organism>
<keyword evidence="2" id="KW-1185">Reference proteome</keyword>
<reference evidence="2" key="1">
    <citation type="journal article" date="2019" name="Int. J. Syst. Evol. Microbiol.">
        <title>The Global Catalogue of Microorganisms (GCM) 10K type strain sequencing project: providing services to taxonomists for standard genome sequencing and annotation.</title>
        <authorList>
            <consortium name="The Broad Institute Genomics Platform"/>
            <consortium name="The Broad Institute Genome Sequencing Center for Infectious Disease"/>
            <person name="Wu L."/>
            <person name="Ma J."/>
        </authorList>
    </citation>
    <scope>NUCLEOTIDE SEQUENCE [LARGE SCALE GENOMIC DNA]</scope>
    <source>
        <strain evidence="2">JCM 31037</strain>
    </source>
</reference>
<comment type="caution">
    <text evidence="1">The sequence shown here is derived from an EMBL/GenBank/DDBJ whole genome shotgun (WGS) entry which is preliminary data.</text>
</comment>
<dbReference type="RefSeq" id="WP_377569437.1">
    <property type="nucleotide sequence ID" value="NZ_JBHTMP010000011.1"/>
</dbReference>
<dbReference type="EMBL" id="JBHTMP010000011">
    <property type="protein sequence ID" value="MFD1321397.1"/>
    <property type="molecule type" value="Genomic_DNA"/>
</dbReference>
<protein>
    <submittedName>
        <fullName evidence="1">Recombinase</fullName>
    </submittedName>
</protein>
<dbReference type="Proteomes" id="UP001597260">
    <property type="component" value="Unassembled WGS sequence"/>
</dbReference>
<gene>
    <name evidence="1" type="ORF">ACFQ4H_09885</name>
</gene>
<evidence type="ECO:0000313" key="2">
    <source>
        <dbReference type="Proteomes" id="UP001597260"/>
    </source>
</evidence>
<name>A0ABW3YAD8_9ACTN</name>
<accession>A0ABW3YAD8</accession>
<sequence length="74" mass="8299">MLNVNPKMLDRLAELEEDLHARRARAEAEGWLGEIEGLDLTLRFLADKWQQAMRLSKITGAAGLGMPGIRVPTR</sequence>
<proteinExistence type="predicted"/>
<evidence type="ECO:0000313" key="1">
    <source>
        <dbReference type="EMBL" id="MFD1321397.1"/>
    </source>
</evidence>